<accession>A0A4V3JB23</accession>
<evidence type="ECO:0000313" key="2">
    <source>
        <dbReference type="Proteomes" id="UP000297453"/>
    </source>
</evidence>
<dbReference type="AlphaFoldDB" id="A0A4V3JB23"/>
<dbReference type="OrthoDB" id="9810692at2"/>
<proteinExistence type="predicted"/>
<dbReference type="EMBL" id="RQEP01000018">
    <property type="protein sequence ID" value="TGK00659.1"/>
    <property type="molecule type" value="Genomic_DNA"/>
</dbReference>
<dbReference type="CDD" id="cd00565">
    <property type="entry name" value="Ubl_ThiS"/>
    <property type="match status" value="1"/>
</dbReference>
<dbReference type="PANTHER" id="PTHR34472">
    <property type="entry name" value="SULFUR CARRIER PROTEIN THIS"/>
    <property type="match status" value="1"/>
</dbReference>
<sequence length="66" mass="7322">MKVNGRDLLLDELSSPSVFALLEALRLKPETVAIQKNGEILKRDTWSGIILNQEDKIEILKFVGGG</sequence>
<evidence type="ECO:0000313" key="1">
    <source>
        <dbReference type="EMBL" id="TGK00659.1"/>
    </source>
</evidence>
<dbReference type="PANTHER" id="PTHR34472:SF1">
    <property type="entry name" value="SULFUR CARRIER PROTEIN THIS"/>
    <property type="match status" value="1"/>
</dbReference>
<dbReference type="Gene3D" id="3.10.20.30">
    <property type="match status" value="1"/>
</dbReference>
<dbReference type="InterPro" id="IPR003749">
    <property type="entry name" value="ThiS/MoaD-like"/>
</dbReference>
<dbReference type="NCBIfam" id="TIGR01683">
    <property type="entry name" value="thiS"/>
    <property type="match status" value="1"/>
</dbReference>
<dbReference type="InterPro" id="IPR016155">
    <property type="entry name" value="Mopterin_synth/thiamin_S_b"/>
</dbReference>
<gene>
    <name evidence="1" type="primary">thiS</name>
    <name evidence="1" type="ORF">EHO59_11970</name>
</gene>
<protein>
    <submittedName>
        <fullName evidence="1">Sulfur carrier protein ThiS</fullName>
    </submittedName>
</protein>
<dbReference type="InterPro" id="IPR010035">
    <property type="entry name" value="Thi_S"/>
</dbReference>
<keyword evidence="2" id="KW-1185">Reference proteome</keyword>
<name>A0A4V3JB23_9LEPT</name>
<dbReference type="SUPFAM" id="SSF54285">
    <property type="entry name" value="MoaD/ThiS"/>
    <property type="match status" value="1"/>
</dbReference>
<organism evidence="1 2">
    <name type="scientific">Leptospira semungkisensis</name>
    <dbReference type="NCBI Taxonomy" id="2484985"/>
    <lineage>
        <taxon>Bacteria</taxon>
        <taxon>Pseudomonadati</taxon>
        <taxon>Spirochaetota</taxon>
        <taxon>Spirochaetia</taxon>
        <taxon>Leptospirales</taxon>
        <taxon>Leptospiraceae</taxon>
        <taxon>Leptospira</taxon>
    </lineage>
</organism>
<reference evidence="1" key="1">
    <citation type="journal article" date="2019" name="PLoS Negl. Trop. Dis.">
        <title>Revisiting the worldwide diversity of Leptospira species in the environment.</title>
        <authorList>
            <person name="Vincent A.T."/>
            <person name="Schiettekatte O."/>
            <person name="Bourhy P."/>
            <person name="Veyrier F.J."/>
            <person name="Picardeau M."/>
        </authorList>
    </citation>
    <scope>NUCLEOTIDE SEQUENCE [LARGE SCALE GENOMIC DNA]</scope>
    <source>
        <strain evidence="1">SSS9</strain>
    </source>
</reference>
<dbReference type="RefSeq" id="WP_135588295.1">
    <property type="nucleotide sequence ID" value="NZ_RQEP01000018.1"/>
</dbReference>
<comment type="caution">
    <text evidence="1">The sequence shown here is derived from an EMBL/GenBank/DDBJ whole genome shotgun (WGS) entry which is preliminary data.</text>
</comment>
<dbReference type="Proteomes" id="UP000297453">
    <property type="component" value="Unassembled WGS sequence"/>
</dbReference>
<dbReference type="InterPro" id="IPR012675">
    <property type="entry name" value="Beta-grasp_dom_sf"/>
</dbReference>
<dbReference type="Pfam" id="PF02597">
    <property type="entry name" value="ThiS"/>
    <property type="match status" value="1"/>
</dbReference>